<keyword evidence="2" id="KW-0238">DNA-binding</keyword>
<feature type="domain" description="HTH araC/xylS-type" evidence="4">
    <location>
        <begin position="215"/>
        <end position="316"/>
    </location>
</feature>
<dbReference type="PANTHER" id="PTHR46796">
    <property type="entry name" value="HTH-TYPE TRANSCRIPTIONAL ACTIVATOR RHAS-RELATED"/>
    <property type="match status" value="1"/>
</dbReference>
<dbReference type="SMART" id="SM00342">
    <property type="entry name" value="HTH_ARAC"/>
    <property type="match status" value="1"/>
</dbReference>
<keyword evidence="3" id="KW-0804">Transcription</keyword>
<dbReference type="PROSITE" id="PS00041">
    <property type="entry name" value="HTH_ARAC_FAMILY_1"/>
    <property type="match status" value="1"/>
</dbReference>
<dbReference type="PROSITE" id="PS01124">
    <property type="entry name" value="HTH_ARAC_FAMILY_2"/>
    <property type="match status" value="1"/>
</dbReference>
<dbReference type="InterPro" id="IPR050204">
    <property type="entry name" value="AraC_XylS_family_regulators"/>
</dbReference>
<accession>A0ABT4YVR9</accession>
<organism evidence="5 6">
    <name type="scientific">Vibrio algarum</name>
    <dbReference type="NCBI Taxonomy" id="3020714"/>
    <lineage>
        <taxon>Bacteria</taxon>
        <taxon>Pseudomonadati</taxon>
        <taxon>Pseudomonadota</taxon>
        <taxon>Gammaproteobacteria</taxon>
        <taxon>Vibrionales</taxon>
        <taxon>Vibrionaceae</taxon>
        <taxon>Vibrio</taxon>
    </lineage>
</organism>
<reference evidence="5 6" key="1">
    <citation type="submission" date="2023-01" db="EMBL/GenBank/DDBJ databases">
        <title>Vibrio sp. KJ40-1 sp.nov, isolated from marine algae.</title>
        <authorList>
            <person name="Butt M."/>
            <person name="Kim J.M.J."/>
            <person name="Jeon C.O.C."/>
        </authorList>
    </citation>
    <scope>NUCLEOTIDE SEQUENCE [LARGE SCALE GENOMIC DNA]</scope>
    <source>
        <strain evidence="5 6">KJ40-1</strain>
    </source>
</reference>
<dbReference type="EMBL" id="JAQLOI010000003">
    <property type="protein sequence ID" value="MDB1125679.1"/>
    <property type="molecule type" value="Genomic_DNA"/>
</dbReference>
<dbReference type="PANTHER" id="PTHR46796:SF12">
    <property type="entry name" value="HTH-TYPE DNA-BINDING TRANSCRIPTIONAL ACTIVATOR EUTR"/>
    <property type="match status" value="1"/>
</dbReference>
<evidence type="ECO:0000313" key="6">
    <source>
        <dbReference type="Proteomes" id="UP001210678"/>
    </source>
</evidence>
<protein>
    <submittedName>
        <fullName evidence="5">Helix-turn-helix domain-containing protein</fullName>
    </submittedName>
</protein>
<dbReference type="RefSeq" id="WP_272139599.1">
    <property type="nucleotide sequence ID" value="NZ_JAQLOI010000003.1"/>
</dbReference>
<dbReference type="Pfam" id="PF12833">
    <property type="entry name" value="HTH_18"/>
    <property type="match status" value="1"/>
</dbReference>
<dbReference type="InterPro" id="IPR009057">
    <property type="entry name" value="Homeodomain-like_sf"/>
</dbReference>
<evidence type="ECO:0000256" key="2">
    <source>
        <dbReference type="ARBA" id="ARBA00023125"/>
    </source>
</evidence>
<dbReference type="Proteomes" id="UP001210678">
    <property type="component" value="Unassembled WGS sequence"/>
</dbReference>
<keyword evidence="6" id="KW-1185">Reference proteome</keyword>
<evidence type="ECO:0000313" key="5">
    <source>
        <dbReference type="EMBL" id="MDB1125679.1"/>
    </source>
</evidence>
<evidence type="ECO:0000256" key="1">
    <source>
        <dbReference type="ARBA" id="ARBA00023015"/>
    </source>
</evidence>
<keyword evidence="1" id="KW-0805">Transcription regulation</keyword>
<dbReference type="InterPro" id="IPR018060">
    <property type="entry name" value="HTH_AraC"/>
</dbReference>
<dbReference type="InterPro" id="IPR018062">
    <property type="entry name" value="HTH_AraC-typ_CS"/>
</dbReference>
<evidence type="ECO:0000256" key="3">
    <source>
        <dbReference type="ARBA" id="ARBA00023163"/>
    </source>
</evidence>
<sequence>MEKHTLTSNDPLLCTLHSSDANHQAANLINWQQEYDQLGQGRFLGVINEINFPHMHVFREDTNRGLRQQCRVEQGGLWLGFSANNKSCRINNKQATNNQFLCRPGSKDFELLTPDEFSIFGLVLHKSLFTQGTDQHEQILINQTCDDLWLENISPRTLMMFREYLSLLLQPEGNRWSSDTQEVILKDAVLDLFSQAQPVSPVHQVASHQRQHIMKRVRSYLTESRLKSPVTISEICDAVHVSRRTLQYTFTQCCDMSPKQYIQITRLNQVRRALLNDTDNQTIADIAFDHGFFHLGQFSQDYKRLFGEKPNQTRQSENE</sequence>
<proteinExistence type="predicted"/>
<gene>
    <name evidence="5" type="ORF">PGX00_19250</name>
</gene>
<dbReference type="SUPFAM" id="SSF46689">
    <property type="entry name" value="Homeodomain-like"/>
    <property type="match status" value="2"/>
</dbReference>
<comment type="caution">
    <text evidence="5">The sequence shown here is derived from an EMBL/GenBank/DDBJ whole genome shotgun (WGS) entry which is preliminary data.</text>
</comment>
<evidence type="ECO:0000259" key="4">
    <source>
        <dbReference type="PROSITE" id="PS01124"/>
    </source>
</evidence>
<dbReference type="Gene3D" id="1.10.10.60">
    <property type="entry name" value="Homeodomain-like"/>
    <property type="match status" value="1"/>
</dbReference>
<name>A0ABT4YVR9_9VIBR</name>